<protein>
    <recommendedName>
        <fullName evidence="3">DUF1735 domain-containing protein</fullName>
    </recommendedName>
</protein>
<dbReference type="EMBL" id="JAMFMA010000002">
    <property type="protein sequence ID" value="MCL6274315.1"/>
    <property type="molecule type" value="Genomic_DNA"/>
</dbReference>
<evidence type="ECO:0000313" key="1">
    <source>
        <dbReference type="EMBL" id="MCL6274315.1"/>
    </source>
</evidence>
<dbReference type="RefSeq" id="WP_249657499.1">
    <property type="nucleotide sequence ID" value="NZ_JAMFMA010000002.1"/>
</dbReference>
<organism evidence="1 2">
    <name type="scientific">Flagellimonas spongiicola</name>
    <dbReference type="NCBI Taxonomy" id="2942208"/>
    <lineage>
        <taxon>Bacteria</taxon>
        <taxon>Pseudomonadati</taxon>
        <taxon>Bacteroidota</taxon>
        <taxon>Flavobacteriia</taxon>
        <taxon>Flavobacteriales</taxon>
        <taxon>Flavobacteriaceae</taxon>
        <taxon>Flagellimonas</taxon>
    </lineage>
</organism>
<proteinExistence type="predicted"/>
<keyword evidence="2" id="KW-1185">Reference proteome</keyword>
<accession>A0ABT0PSH2</accession>
<dbReference type="PROSITE" id="PS51257">
    <property type="entry name" value="PROKAR_LIPOPROTEIN"/>
    <property type="match status" value="1"/>
</dbReference>
<evidence type="ECO:0008006" key="3">
    <source>
        <dbReference type="Google" id="ProtNLM"/>
    </source>
</evidence>
<gene>
    <name evidence="1" type="ORF">M3P19_09860</name>
</gene>
<comment type="caution">
    <text evidence="1">The sequence shown here is derived from an EMBL/GenBank/DDBJ whole genome shotgun (WGS) entry which is preliminary data.</text>
</comment>
<sequence length="239" mass="27351">MYRFLWLVVSMLFLFSCELYYDDNTRLLFKGNLSASFGTETAALPIVAFASGEFISPLLFFAISPYEDVDVIGMSNIEVNGSFAVTTISPSNEQKLFLVINESNNPEYNANFPTQFIEGVEKLTLKNSTYEIPSLSLNKIATSEILIARKNNLTDTLFLGLKYNSKFKEILIEEDNSVTTAYLSNKSYEVFPNENEFRITFDHIQNEPILIEYQLRYNGITEQGEKEVVITNNNYDFQF</sequence>
<name>A0ABT0PSH2_9FLAO</name>
<evidence type="ECO:0000313" key="2">
    <source>
        <dbReference type="Proteomes" id="UP001203607"/>
    </source>
</evidence>
<dbReference type="Proteomes" id="UP001203607">
    <property type="component" value="Unassembled WGS sequence"/>
</dbReference>
<reference evidence="1 2" key="1">
    <citation type="submission" date="2022-05" db="EMBL/GenBank/DDBJ databases">
        <authorList>
            <person name="Park J.-S."/>
        </authorList>
    </citation>
    <scope>NUCLEOTIDE SEQUENCE [LARGE SCALE GENOMIC DNA]</scope>
    <source>
        <strain evidence="1 2">2012CJ35-5</strain>
    </source>
</reference>